<dbReference type="GO" id="GO:0016747">
    <property type="term" value="F:acyltransferase activity, transferring groups other than amino-acyl groups"/>
    <property type="evidence" value="ECO:0007669"/>
    <property type="project" value="InterPro"/>
</dbReference>
<keyword evidence="2" id="KW-0808">Transferase</keyword>
<dbReference type="Gene3D" id="3.40.630.30">
    <property type="match status" value="1"/>
</dbReference>
<dbReference type="AlphaFoldDB" id="A0A2A2WNB3"/>
<feature type="domain" description="N-acetyltransferase" evidence="1">
    <location>
        <begin position="26"/>
        <end position="186"/>
    </location>
</feature>
<evidence type="ECO:0000313" key="2">
    <source>
        <dbReference type="EMBL" id="PAY22434.1"/>
    </source>
</evidence>
<evidence type="ECO:0000259" key="1">
    <source>
        <dbReference type="PROSITE" id="PS51186"/>
    </source>
</evidence>
<name>A0A2A2WNB3_9ACTN</name>
<accession>A0A2A2WNB3</accession>
<evidence type="ECO:0000313" key="3">
    <source>
        <dbReference type="Proteomes" id="UP000218810"/>
    </source>
</evidence>
<dbReference type="Pfam" id="PF00583">
    <property type="entry name" value="Acetyltransf_1"/>
    <property type="match status" value="1"/>
</dbReference>
<dbReference type="PROSITE" id="PS51186">
    <property type="entry name" value="GNAT"/>
    <property type="match status" value="1"/>
</dbReference>
<organism evidence="2 3">
    <name type="scientific">Dietzia natronolimnaea</name>
    <dbReference type="NCBI Taxonomy" id="161920"/>
    <lineage>
        <taxon>Bacteria</taxon>
        <taxon>Bacillati</taxon>
        <taxon>Actinomycetota</taxon>
        <taxon>Actinomycetes</taxon>
        <taxon>Mycobacteriales</taxon>
        <taxon>Dietziaceae</taxon>
        <taxon>Dietzia</taxon>
    </lineage>
</organism>
<dbReference type="OrthoDB" id="275336at2"/>
<dbReference type="EMBL" id="NTGA01000024">
    <property type="protein sequence ID" value="PAY22434.1"/>
    <property type="molecule type" value="Genomic_DNA"/>
</dbReference>
<dbReference type="RefSeq" id="WP_095718924.1">
    <property type="nucleotide sequence ID" value="NZ_NTGA01000024.1"/>
</dbReference>
<keyword evidence="3" id="KW-1185">Reference proteome</keyword>
<sequence length="186" mass="20742">MSSVTYLQQTDASWLRPARRADLTISRVFPAEPAFNSQMYHEIGADWQWNDRLDWSDGRWASYCADPCVTTFRARRGGETAGFAELRMSPCGDEPGADLDDLGDGVDVEIVYFGLLPRFAGLGLGGWFLSEVTRIAWQVQGCRRVWLHTCVDDSPAAMPNYLSRGFVEYAREATGCTACTALTRQP</sequence>
<gene>
    <name evidence="2" type="ORF">CEY15_13710</name>
</gene>
<dbReference type="InterPro" id="IPR000182">
    <property type="entry name" value="GNAT_dom"/>
</dbReference>
<dbReference type="Proteomes" id="UP000218810">
    <property type="component" value="Unassembled WGS sequence"/>
</dbReference>
<proteinExistence type="predicted"/>
<reference evidence="3" key="1">
    <citation type="submission" date="2017-09" db="EMBL/GenBank/DDBJ databases">
        <authorList>
            <person name="Zhang Y."/>
            <person name="Huang X."/>
            <person name="Liu J."/>
            <person name="Lu L."/>
            <person name="Peng K."/>
        </authorList>
    </citation>
    <scope>NUCLEOTIDE SEQUENCE [LARGE SCALE GENOMIC DNA]</scope>
    <source>
        <strain evidence="3">S-XJ-1</strain>
    </source>
</reference>
<dbReference type="InterPro" id="IPR016181">
    <property type="entry name" value="Acyl_CoA_acyltransferase"/>
</dbReference>
<protein>
    <submittedName>
        <fullName evidence="2">GNAT family N-acetyltransferase</fullName>
    </submittedName>
</protein>
<dbReference type="SUPFAM" id="SSF55729">
    <property type="entry name" value="Acyl-CoA N-acyltransferases (Nat)"/>
    <property type="match status" value="1"/>
</dbReference>
<comment type="caution">
    <text evidence="2">The sequence shown here is derived from an EMBL/GenBank/DDBJ whole genome shotgun (WGS) entry which is preliminary data.</text>
</comment>